<dbReference type="EMBL" id="MU277341">
    <property type="protein sequence ID" value="KAI0054826.1"/>
    <property type="molecule type" value="Genomic_DNA"/>
</dbReference>
<sequence>MTTRRSKLAERIPERDIEAAQLASHAPTHVPVKVREDLTLVSEDPDLGEVLTSGPPLREVVEADVRWIRTLQSSYEDDKFFARVSRHPEEHRAFKMRDGLIWVTSQDGKERLCITDCLYDQRKMREVITDVAHKIVGHLGGQKTAEYIRRWYWW</sequence>
<reference evidence="1" key="1">
    <citation type="submission" date="2021-03" db="EMBL/GenBank/DDBJ databases">
        <authorList>
            <consortium name="DOE Joint Genome Institute"/>
            <person name="Ahrendt S."/>
            <person name="Looney B.P."/>
            <person name="Miyauchi S."/>
            <person name="Morin E."/>
            <person name="Drula E."/>
            <person name="Courty P.E."/>
            <person name="Chicoki N."/>
            <person name="Fauchery L."/>
            <person name="Kohler A."/>
            <person name="Kuo A."/>
            <person name="Labutti K."/>
            <person name="Pangilinan J."/>
            <person name="Lipzen A."/>
            <person name="Riley R."/>
            <person name="Andreopoulos W."/>
            <person name="He G."/>
            <person name="Johnson J."/>
            <person name="Barry K.W."/>
            <person name="Grigoriev I.V."/>
            <person name="Nagy L."/>
            <person name="Hibbett D."/>
            <person name="Henrissat B."/>
            <person name="Matheny P.B."/>
            <person name="Labbe J."/>
            <person name="Martin F."/>
        </authorList>
    </citation>
    <scope>NUCLEOTIDE SEQUENCE</scope>
    <source>
        <strain evidence="1">HHB10654</strain>
    </source>
</reference>
<evidence type="ECO:0000313" key="2">
    <source>
        <dbReference type="Proteomes" id="UP000814140"/>
    </source>
</evidence>
<keyword evidence="2" id="KW-1185">Reference proteome</keyword>
<feature type="non-terminal residue" evidence="1">
    <location>
        <position position="154"/>
    </location>
</feature>
<gene>
    <name evidence="1" type="ORF">BV25DRAFT_1816462</name>
</gene>
<dbReference type="Proteomes" id="UP000814140">
    <property type="component" value="Unassembled WGS sequence"/>
</dbReference>
<name>A0ACB8SGC3_9AGAM</name>
<reference evidence="1" key="2">
    <citation type="journal article" date="2022" name="New Phytol.">
        <title>Evolutionary transition to the ectomycorrhizal habit in the genomes of a hyperdiverse lineage of mushroom-forming fungi.</title>
        <authorList>
            <person name="Looney B."/>
            <person name="Miyauchi S."/>
            <person name="Morin E."/>
            <person name="Drula E."/>
            <person name="Courty P.E."/>
            <person name="Kohler A."/>
            <person name="Kuo A."/>
            <person name="LaButti K."/>
            <person name="Pangilinan J."/>
            <person name="Lipzen A."/>
            <person name="Riley R."/>
            <person name="Andreopoulos W."/>
            <person name="He G."/>
            <person name="Johnson J."/>
            <person name="Nolan M."/>
            <person name="Tritt A."/>
            <person name="Barry K.W."/>
            <person name="Grigoriev I.V."/>
            <person name="Nagy L.G."/>
            <person name="Hibbett D."/>
            <person name="Henrissat B."/>
            <person name="Matheny P.B."/>
            <person name="Labbe J."/>
            <person name="Martin F.M."/>
        </authorList>
    </citation>
    <scope>NUCLEOTIDE SEQUENCE</scope>
    <source>
        <strain evidence="1">HHB10654</strain>
    </source>
</reference>
<protein>
    <submittedName>
        <fullName evidence="1">Uncharacterized protein</fullName>
    </submittedName>
</protein>
<organism evidence="1 2">
    <name type="scientific">Artomyces pyxidatus</name>
    <dbReference type="NCBI Taxonomy" id="48021"/>
    <lineage>
        <taxon>Eukaryota</taxon>
        <taxon>Fungi</taxon>
        <taxon>Dikarya</taxon>
        <taxon>Basidiomycota</taxon>
        <taxon>Agaricomycotina</taxon>
        <taxon>Agaricomycetes</taxon>
        <taxon>Russulales</taxon>
        <taxon>Auriscalpiaceae</taxon>
        <taxon>Artomyces</taxon>
    </lineage>
</organism>
<evidence type="ECO:0000313" key="1">
    <source>
        <dbReference type="EMBL" id="KAI0054826.1"/>
    </source>
</evidence>
<accession>A0ACB8SGC3</accession>
<comment type="caution">
    <text evidence="1">The sequence shown here is derived from an EMBL/GenBank/DDBJ whole genome shotgun (WGS) entry which is preliminary data.</text>
</comment>
<proteinExistence type="predicted"/>